<name>A0A829YG39_9GAMM</name>
<sequence length="644" mass="72581">MTGRCNKVLVAVLLALGVTSAIAKEKKPPEPRPLVGTPQVVRDLHWGDVLFYFYQGDYLQALTRLGASQDFNRIGHHGVEAELLKGGLYLSLGQHEQAGRIFKSLLNDNVPLDVRNRAWFYLAKVWYQRDYLEDAATALASIRGALPGDLEPERHLLEAQVLMYLNRYDDAIRALERWQPVGAGGDVWSSYARFNIGVALVRQERVEEAAELLNEVGQIAVPTEELAALRDKANLALGFAWLKANRPEDAKKVLQRVRLEGPQSNKALLAVGWADSAEKKFNKALAPWTELRDRDILDAAVQESYLAIPYAYAQLDATGQAAEQYVNAVQAFAAESQRIDQSIQAIRDGKLLDAIVENDKADQVGWYWQLQNLPDAPETRYLYHLLATHEFQEGLKNYRDLRLMQRNLATWALSVQAFEDMVDTRRRAYDQRLPGLQKTLDTVDLDAMEAHKNELESRLAATERDDDVTALATSREKEQWAKVQQIEAVLAKADQNDPMVQEMREKARLIRGKLLWDFNGSFKARQWRARKELRELDVAYKEARRRSVLVERARGDYPARTEEFARRVATLPPRLDGLSARLEATAQAQNRYLAAVAIKELESQKQRLASYSLQARFALASIYDKAATGNNAAGEGGVDKGGAE</sequence>
<evidence type="ECO:0000256" key="1">
    <source>
        <dbReference type="SAM" id="SignalP"/>
    </source>
</evidence>
<comment type="caution">
    <text evidence="2">The sequence shown here is derived from an EMBL/GenBank/DDBJ whole genome shotgun (WGS) entry which is preliminary data.</text>
</comment>
<dbReference type="Proteomes" id="UP000445000">
    <property type="component" value="Unassembled WGS sequence"/>
</dbReference>
<dbReference type="Gene3D" id="1.25.40.10">
    <property type="entry name" value="Tetratricopeptide repeat domain"/>
    <property type="match status" value="1"/>
</dbReference>
<keyword evidence="1" id="KW-0732">Signal</keyword>
<evidence type="ECO:0000313" key="2">
    <source>
        <dbReference type="EMBL" id="GFE81602.1"/>
    </source>
</evidence>
<dbReference type="RefSeq" id="WP_161813224.1">
    <property type="nucleotide sequence ID" value="NZ_BLJN01000003.1"/>
</dbReference>
<dbReference type="SUPFAM" id="SSF48452">
    <property type="entry name" value="TPR-like"/>
    <property type="match status" value="1"/>
</dbReference>
<proteinExistence type="predicted"/>
<evidence type="ECO:0008006" key="4">
    <source>
        <dbReference type="Google" id="ProtNLM"/>
    </source>
</evidence>
<dbReference type="InterPro" id="IPR011990">
    <property type="entry name" value="TPR-like_helical_dom_sf"/>
</dbReference>
<evidence type="ECO:0000313" key="3">
    <source>
        <dbReference type="Proteomes" id="UP000445000"/>
    </source>
</evidence>
<dbReference type="AlphaFoldDB" id="A0A829YG39"/>
<reference evidence="3" key="1">
    <citation type="submission" date="2020-01" db="EMBL/GenBank/DDBJ databases">
        <title>'Steroidobacter agaridevorans' sp. nov., agar-degrading bacteria isolated from rhizosphere soils.</title>
        <authorList>
            <person name="Ikenaga M."/>
            <person name="Kataoka M."/>
            <person name="Murouchi A."/>
            <person name="Katsuragi S."/>
            <person name="Sakai M."/>
        </authorList>
    </citation>
    <scope>NUCLEOTIDE SEQUENCE [LARGE SCALE GENOMIC DNA]</scope>
    <source>
        <strain evidence="3">YU21-B</strain>
    </source>
</reference>
<feature type="chain" id="PRO_5032326204" description="Tetratricopeptide repeat protein" evidence="1">
    <location>
        <begin position="24"/>
        <end position="644"/>
    </location>
</feature>
<keyword evidence="3" id="KW-1185">Reference proteome</keyword>
<accession>A0A829YG39</accession>
<dbReference type="EMBL" id="BLJN01000003">
    <property type="protein sequence ID" value="GFE81602.1"/>
    <property type="molecule type" value="Genomic_DNA"/>
</dbReference>
<gene>
    <name evidence="2" type="ORF">GCM10011487_36020</name>
</gene>
<protein>
    <recommendedName>
        <fullName evidence="4">Tetratricopeptide repeat protein</fullName>
    </recommendedName>
</protein>
<feature type="signal peptide" evidence="1">
    <location>
        <begin position="1"/>
        <end position="23"/>
    </location>
</feature>
<organism evidence="2 3">
    <name type="scientific">Steroidobacter agaridevorans</name>
    <dbReference type="NCBI Taxonomy" id="2695856"/>
    <lineage>
        <taxon>Bacteria</taxon>
        <taxon>Pseudomonadati</taxon>
        <taxon>Pseudomonadota</taxon>
        <taxon>Gammaproteobacteria</taxon>
        <taxon>Steroidobacterales</taxon>
        <taxon>Steroidobacteraceae</taxon>
        <taxon>Steroidobacter</taxon>
    </lineage>
</organism>